<dbReference type="GO" id="GO:0016747">
    <property type="term" value="F:acyltransferase activity, transferring groups other than amino-acyl groups"/>
    <property type="evidence" value="ECO:0007669"/>
    <property type="project" value="InterPro"/>
</dbReference>
<keyword evidence="1" id="KW-0560">Oxidoreductase</keyword>
<dbReference type="AlphaFoldDB" id="A0A7C9J2C8"/>
<dbReference type="InterPro" id="IPR000182">
    <property type="entry name" value="GNAT_dom"/>
</dbReference>
<dbReference type="SUPFAM" id="SSF51430">
    <property type="entry name" value="NAD(P)-linked oxidoreductase"/>
    <property type="match status" value="1"/>
</dbReference>
<evidence type="ECO:0000256" key="1">
    <source>
        <dbReference type="ARBA" id="ARBA00023002"/>
    </source>
</evidence>
<dbReference type="SUPFAM" id="SSF55729">
    <property type="entry name" value="Acyl-CoA N-acyltransferases (Nat)"/>
    <property type="match status" value="1"/>
</dbReference>
<dbReference type="InterPro" id="IPR023210">
    <property type="entry name" value="NADP_OxRdtase_dom"/>
</dbReference>
<dbReference type="Pfam" id="PF13302">
    <property type="entry name" value="Acetyltransf_3"/>
    <property type="match status" value="1"/>
</dbReference>
<dbReference type="Gene3D" id="3.40.630.30">
    <property type="match status" value="1"/>
</dbReference>
<dbReference type="Pfam" id="PF00248">
    <property type="entry name" value="Aldo_ket_red"/>
    <property type="match status" value="2"/>
</dbReference>
<reference evidence="3 4" key="1">
    <citation type="submission" date="2020-01" db="EMBL/GenBank/DDBJ databases">
        <title>Herbidospora sp. NEAU-GS84 nov., a novel actinomycete isolated from soil.</title>
        <authorList>
            <person name="Han L."/>
        </authorList>
    </citation>
    <scope>NUCLEOTIDE SEQUENCE [LARGE SCALE GENOMIC DNA]</scope>
    <source>
        <strain evidence="3 4">NEAU-GS84</strain>
    </source>
</reference>
<dbReference type="InterPro" id="IPR050791">
    <property type="entry name" value="Aldo-Keto_reductase"/>
</dbReference>
<dbReference type="Gene3D" id="3.20.20.100">
    <property type="entry name" value="NADP-dependent oxidoreductase domain"/>
    <property type="match status" value="1"/>
</dbReference>
<dbReference type="GO" id="GO:0016491">
    <property type="term" value="F:oxidoreductase activity"/>
    <property type="evidence" value="ECO:0007669"/>
    <property type="project" value="UniProtKB-KW"/>
</dbReference>
<dbReference type="EMBL" id="WXEW01000003">
    <property type="protein sequence ID" value="NAS22305.1"/>
    <property type="molecule type" value="Genomic_DNA"/>
</dbReference>
<feature type="domain" description="N-acetyltransferase" evidence="2">
    <location>
        <begin position="4"/>
        <end position="157"/>
    </location>
</feature>
<name>A0A7C9J2C8_9ACTN</name>
<evidence type="ECO:0000259" key="2">
    <source>
        <dbReference type="PROSITE" id="PS51186"/>
    </source>
</evidence>
<accession>A0A7C9J2C8</accession>
<dbReference type="CDD" id="cd19088">
    <property type="entry name" value="AKR_AKR13B1"/>
    <property type="match status" value="1"/>
</dbReference>
<keyword evidence="3" id="KW-0808">Transferase</keyword>
<sequence>MPELQLLRADHADRLLTFETDNRAFFARTVEDRGDDYFTTFPVHHQAVLDDQAKGRLRFHVLVADDGEILGRFNLYDLENGTAELGFRLAEKATGRGVATAAVRELCDRAKGYGLRSLRAGADVANRGSRRVLQRAGFVQTGETSFWRNLYDEFLIGGELRVRRLGFGAMHLSENDGDVVRRAVDLGVTLIDTAYLYGWGANEELLARTLWPYREELLVTTKVGVAQPGQLDGRPEVLRAQVDAALTRLRMERLDLLQLHRVDPEVPLADQVGTLKDLRDQGKIGHIGLSEVTVEQLAQAREIVEVASVQNRYNLLDREHDAVVDACEAAGIAFLPWRPVLPAVDGLTAESGATPAQLGLAWLLARSPVILPIPGTSKIAHLEENVAAGAIRLTEAQWKRLS</sequence>
<dbReference type="InterPro" id="IPR036812">
    <property type="entry name" value="NAD(P)_OxRdtase_dom_sf"/>
</dbReference>
<dbReference type="GO" id="GO:0005737">
    <property type="term" value="C:cytoplasm"/>
    <property type="evidence" value="ECO:0007669"/>
    <property type="project" value="TreeGrafter"/>
</dbReference>
<evidence type="ECO:0000313" key="4">
    <source>
        <dbReference type="Proteomes" id="UP000479526"/>
    </source>
</evidence>
<protein>
    <submittedName>
        <fullName evidence="3">GNAT family N-acetyltransferase</fullName>
    </submittedName>
</protein>
<keyword evidence="4" id="KW-1185">Reference proteome</keyword>
<comment type="caution">
    <text evidence="3">The sequence shown here is derived from an EMBL/GenBank/DDBJ whole genome shotgun (WGS) entry which is preliminary data.</text>
</comment>
<gene>
    <name evidence="3" type="ORF">GT755_11490</name>
</gene>
<dbReference type="Proteomes" id="UP000479526">
    <property type="component" value="Unassembled WGS sequence"/>
</dbReference>
<dbReference type="PANTHER" id="PTHR43625:SF40">
    <property type="entry name" value="ALDO-KETO REDUCTASE YAKC [NADP(+)]"/>
    <property type="match status" value="1"/>
</dbReference>
<proteinExistence type="predicted"/>
<evidence type="ECO:0000313" key="3">
    <source>
        <dbReference type="EMBL" id="NAS22305.1"/>
    </source>
</evidence>
<dbReference type="PROSITE" id="PS51186">
    <property type="entry name" value="GNAT"/>
    <property type="match status" value="1"/>
</dbReference>
<dbReference type="InterPro" id="IPR016181">
    <property type="entry name" value="Acyl_CoA_acyltransferase"/>
</dbReference>
<dbReference type="PANTHER" id="PTHR43625">
    <property type="entry name" value="AFLATOXIN B1 ALDEHYDE REDUCTASE"/>
    <property type="match status" value="1"/>
</dbReference>
<organism evidence="3 4">
    <name type="scientific">Herbidospora solisilvae</name>
    <dbReference type="NCBI Taxonomy" id="2696284"/>
    <lineage>
        <taxon>Bacteria</taxon>
        <taxon>Bacillati</taxon>
        <taxon>Actinomycetota</taxon>
        <taxon>Actinomycetes</taxon>
        <taxon>Streptosporangiales</taxon>
        <taxon>Streptosporangiaceae</taxon>
        <taxon>Herbidospora</taxon>
    </lineage>
</organism>